<dbReference type="OrthoDB" id="9794815at2"/>
<dbReference type="InterPro" id="IPR011006">
    <property type="entry name" value="CheY-like_superfamily"/>
</dbReference>
<dbReference type="AlphaFoldDB" id="A0A5C1QBP8"/>
<evidence type="ECO:0000313" key="5">
    <source>
        <dbReference type="Proteomes" id="UP000323824"/>
    </source>
</evidence>
<dbReference type="KEGG" id="sper:EW093_09600"/>
<protein>
    <submittedName>
        <fullName evidence="4">Response regulator</fullName>
    </submittedName>
</protein>
<reference evidence="4 5" key="2">
    <citation type="submission" date="2019-09" db="EMBL/GenBank/DDBJ databases">
        <title>Complete Genome Sequence and Methylome Analysis of free living Spirochaetas.</title>
        <authorList>
            <person name="Leshcheva N."/>
            <person name="Mikheeva N."/>
        </authorList>
    </citation>
    <scope>NUCLEOTIDE SEQUENCE [LARGE SCALE GENOMIC DNA]</scope>
    <source>
        <strain evidence="4 5">P</strain>
    </source>
</reference>
<dbReference type="Proteomes" id="UP000323824">
    <property type="component" value="Chromosome"/>
</dbReference>
<dbReference type="PROSITE" id="PS50110">
    <property type="entry name" value="RESPONSE_REGULATORY"/>
    <property type="match status" value="1"/>
</dbReference>
<name>A0A5C1QBP8_9SPIO</name>
<keyword evidence="1 2" id="KW-0597">Phosphoprotein</keyword>
<dbReference type="Pfam" id="PF00072">
    <property type="entry name" value="Response_reg"/>
    <property type="match status" value="1"/>
</dbReference>
<evidence type="ECO:0000256" key="1">
    <source>
        <dbReference type="ARBA" id="ARBA00022553"/>
    </source>
</evidence>
<dbReference type="SMART" id="SM00448">
    <property type="entry name" value="REC"/>
    <property type="match status" value="1"/>
</dbReference>
<feature type="domain" description="Response regulatory" evidence="3">
    <location>
        <begin position="3"/>
        <end position="119"/>
    </location>
</feature>
<dbReference type="Gene3D" id="3.40.50.2300">
    <property type="match status" value="1"/>
</dbReference>
<accession>A0A5C1QBP8</accession>
<dbReference type="InterPro" id="IPR001789">
    <property type="entry name" value="Sig_transdc_resp-reg_receiver"/>
</dbReference>
<dbReference type="InterPro" id="IPR050595">
    <property type="entry name" value="Bact_response_regulator"/>
</dbReference>
<organism evidence="4 5">
    <name type="scientific">Thiospirochaeta perfilievii</name>
    <dbReference type="NCBI Taxonomy" id="252967"/>
    <lineage>
        <taxon>Bacteria</taxon>
        <taxon>Pseudomonadati</taxon>
        <taxon>Spirochaetota</taxon>
        <taxon>Spirochaetia</taxon>
        <taxon>Spirochaetales</taxon>
        <taxon>Spirochaetaceae</taxon>
        <taxon>Thiospirochaeta</taxon>
    </lineage>
</organism>
<proteinExistence type="predicted"/>
<evidence type="ECO:0000313" key="4">
    <source>
        <dbReference type="EMBL" id="QEN04951.1"/>
    </source>
</evidence>
<evidence type="ECO:0000256" key="2">
    <source>
        <dbReference type="PROSITE-ProRule" id="PRU00169"/>
    </source>
</evidence>
<evidence type="ECO:0000259" key="3">
    <source>
        <dbReference type="PROSITE" id="PS50110"/>
    </source>
</evidence>
<dbReference type="PANTHER" id="PTHR44591:SF3">
    <property type="entry name" value="RESPONSE REGULATORY DOMAIN-CONTAINING PROTEIN"/>
    <property type="match status" value="1"/>
</dbReference>
<sequence>MHKILIIDDDDGVRNSLFYHFEDCGYSVSLAISGEEAVELLENNSFDIIIVDLRLPRLRGDDFIKKVYNKTNNTKFIMFTGSEEYTLCHELKALPRVCNVVYYKPLVNLNLLNQEIESLLK</sequence>
<gene>
    <name evidence="4" type="ORF">EW093_09600</name>
</gene>
<dbReference type="PANTHER" id="PTHR44591">
    <property type="entry name" value="STRESS RESPONSE REGULATOR PROTEIN 1"/>
    <property type="match status" value="1"/>
</dbReference>
<reference evidence="4 5" key="1">
    <citation type="submission" date="2019-02" db="EMBL/GenBank/DDBJ databases">
        <authorList>
            <person name="Fomenkov A."/>
            <person name="Dubinina G."/>
            <person name="Grabovich M."/>
            <person name="Vincze T."/>
            <person name="Roberts R.J."/>
        </authorList>
    </citation>
    <scope>NUCLEOTIDE SEQUENCE [LARGE SCALE GENOMIC DNA]</scope>
    <source>
        <strain evidence="4 5">P</strain>
    </source>
</reference>
<dbReference type="SUPFAM" id="SSF52172">
    <property type="entry name" value="CheY-like"/>
    <property type="match status" value="1"/>
</dbReference>
<keyword evidence="5" id="KW-1185">Reference proteome</keyword>
<feature type="modified residue" description="4-aspartylphosphate" evidence="2">
    <location>
        <position position="52"/>
    </location>
</feature>
<dbReference type="GO" id="GO:0000160">
    <property type="term" value="P:phosphorelay signal transduction system"/>
    <property type="evidence" value="ECO:0007669"/>
    <property type="project" value="InterPro"/>
</dbReference>
<dbReference type="EMBL" id="CP035807">
    <property type="protein sequence ID" value="QEN04951.1"/>
    <property type="molecule type" value="Genomic_DNA"/>
</dbReference>
<dbReference type="RefSeq" id="WP_149568192.1">
    <property type="nucleotide sequence ID" value="NZ_CP035807.1"/>
</dbReference>